<keyword evidence="1" id="KW-0732">Signal</keyword>
<protein>
    <submittedName>
        <fullName evidence="2">Uncharacterized protein</fullName>
    </submittedName>
</protein>
<proteinExistence type="evidence at transcript level"/>
<feature type="chain" id="PRO_5014681503" evidence="1">
    <location>
        <begin position="20"/>
        <end position="97"/>
    </location>
</feature>
<dbReference type="EMBL" id="KY031211">
    <property type="protein sequence ID" value="ATU82962.1"/>
    <property type="molecule type" value="mRNA"/>
</dbReference>
<accession>A0A2K8JSP3</accession>
<dbReference type="PROSITE" id="PS51257">
    <property type="entry name" value="PROKAR_LIPOPROTEIN"/>
    <property type="match status" value="1"/>
</dbReference>
<feature type="signal peptide" evidence="1">
    <location>
        <begin position="1"/>
        <end position="19"/>
    </location>
</feature>
<sequence length="97" mass="11323">MKCALLFISLAVLFTLGSCFIDRRGQMAGRGGGFRNPGTPPFNPGNRGWDRYRREAIQEGHPMYVSNFEEATLDWNKIMRQRRDIPETQEWIQEPQY</sequence>
<name>A0A2K8JSP3_PRIPG</name>
<reference evidence="2" key="1">
    <citation type="submission" date="2016-10" db="EMBL/GenBank/DDBJ databases">
        <title>The assassin bug Pristhesancus plagipennis produces two different types of venom.</title>
        <authorList>
            <person name="Walker A.A."/>
            <person name="Herzig V."/>
            <person name="Jin J."/>
            <person name="Fry B.G."/>
            <person name="King G.F."/>
        </authorList>
    </citation>
    <scope>NUCLEOTIDE SEQUENCE</scope>
    <source>
        <tissue evidence="2">Venom/labial glands</tissue>
    </source>
</reference>
<organism evidence="2">
    <name type="scientific">Pristhesancus plagipennis</name>
    <name type="common">Common assassin bug</name>
    <dbReference type="NCBI Taxonomy" id="1955184"/>
    <lineage>
        <taxon>Eukaryota</taxon>
        <taxon>Metazoa</taxon>
        <taxon>Ecdysozoa</taxon>
        <taxon>Arthropoda</taxon>
        <taxon>Hexapoda</taxon>
        <taxon>Insecta</taxon>
        <taxon>Pterygota</taxon>
        <taxon>Neoptera</taxon>
        <taxon>Paraneoptera</taxon>
        <taxon>Hemiptera</taxon>
        <taxon>Heteroptera</taxon>
        <taxon>Panheteroptera</taxon>
        <taxon>Cimicomorpha</taxon>
        <taxon>Reduviidae</taxon>
        <taxon>Harpactorinae</taxon>
        <taxon>Harpactorini</taxon>
        <taxon>Pristhesancus</taxon>
    </lineage>
</organism>
<evidence type="ECO:0000313" key="2">
    <source>
        <dbReference type="EMBL" id="ATU82962.1"/>
    </source>
</evidence>
<dbReference type="AlphaFoldDB" id="A0A2K8JSP3"/>
<evidence type="ECO:0000256" key="1">
    <source>
        <dbReference type="SAM" id="SignalP"/>
    </source>
</evidence>